<dbReference type="STRING" id="1036808.A0A0C3EQZ5"/>
<dbReference type="PROSITE" id="PS00678">
    <property type="entry name" value="WD_REPEATS_1"/>
    <property type="match status" value="1"/>
</dbReference>
<dbReference type="HOGENOM" id="CLU_015246_1_0_1"/>
<keyword evidence="6" id="KW-1185">Reference proteome</keyword>
<dbReference type="AlphaFoldDB" id="A0A0C3EQZ5"/>
<dbReference type="InterPro" id="IPR036322">
    <property type="entry name" value="WD40_repeat_dom_sf"/>
</dbReference>
<dbReference type="FunFam" id="2.130.10.10:FF:000102">
    <property type="entry name" value="Actin-interacting protein 1"/>
    <property type="match status" value="1"/>
</dbReference>
<feature type="domain" description="Anaphase-promoting complex subunit 4-like WD40" evidence="4">
    <location>
        <begin position="445"/>
        <end position="528"/>
    </location>
</feature>
<name>A0A0C3EQZ5_9AGAM</name>
<reference evidence="6" key="2">
    <citation type="submission" date="2015-01" db="EMBL/GenBank/DDBJ databases">
        <title>Evolutionary Origins and Diversification of the Mycorrhizal Mutualists.</title>
        <authorList>
            <consortium name="DOE Joint Genome Institute"/>
            <consortium name="Mycorrhizal Genomics Consortium"/>
            <person name="Kohler A."/>
            <person name="Kuo A."/>
            <person name="Nagy L.G."/>
            <person name="Floudas D."/>
            <person name="Copeland A."/>
            <person name="Barry K.W."/>
            <person name="Cichocki N."/>
            <person name="Veneault-Fourrey C."/>
            <person name="LaButti K."/>
            <person name="Lindquist E.A."/>
            <person name="Lipzen A."/>
            <person name="Lundell T."/>
            <person name="Morin E."/>
            <person name="Murat C."/>
            <person name="Riley R."/>
            <person name="Ohm R."/>
            <person name="Sun H."/>
            <person name="Tunlid A."/>
            <person name="Henrissat B."/>
            <person name="Grigoriev I.V."/>
            <person name="Hibbett D.S."/>
            <person name="Martin F."/>
        </authorList>
    </citation>
    <scope>NUCLEOTIDE SEQUENCE [LARGE SCALE GENOMIC DNA]</scope>
    <source>
        <strain evidence="6">Foug A</strain>
    </source>
</reference>
<feature type="repeat" description="WD" evidence="3">
    <location>
        <begin position="47"/>
        <end position="79"/>
    </location>
</feature>
<gene>
    <name evidence="5" type="ORF">SCLCIDRAFT_12487</name>
</gene>
<dbReference type="Proteomes" id="UP000053989">
    <property type="component" value="Unassembled WGS sequence"/>
</dbReference>
<evidence type="ECO:0000313" key="6">
    <source>
        <dbReference type="Proteomes" id="UP000053989"/>
    </source>
</evidence>
<dbReference type="InterPro" id="IPR001680">
    <property type="entry name" value="WD40_rpt"/>
</dbReference>
<dbReference type="SMART" id="SM00320">
    <property type="entry name" value="WD40"/>
    <property type="match status" value="10"/>
</dbReference>
<dbReference type="GO" id="GO:0030864">
    <property type="term" value="C:cortical actin cytoskeleton"/>
    <property type="evidence" value="ECO:0007669"/>
    <property type="project" value="TreeGrafter"/>
</dbReference>
<reference evidence="5 6" key="1">
    <citation type="submission" date="2014-04" db="EMBL/GenBank/DDBJ databases">
        <authorList>
            <consortium name="DOE Joint Genome Institute"/>
            <person name="Kuo A."/>
            <person name="Kohler A."/>
            <person name="Nagy L.G."/>
            <person name="Floudas D."/>
            <person name="Copeland A."/>
            <person name="Barry K.W."/>
            <person name="Cichocki N."/>
            <person name="Veneault-Fourrey C."/>
            <person name="LaButti K."/>
            <person name="Lindquist E.A."/>
            <person name="Lipzen A."/>
            <person name="Lundell T."/>
            <person name="Morin E."/>
            <person name="Murat C."/>
            <person name="Sun H."/>
            <person name="Tunlid A."/>
            <person name="Henrissat B."/>
            <person name="Grigoriev I.V."/>
            <person name="Hibbett D.S."/>
            <person name="Martin F."/>
            <person name="Nordberg H.P."/>
            <person name="Cantor M.N."/>
            <person name="Hua S.X."/>
        </authorList>
    </citation>
    <scope>NUCLEOTIDE SEQUENCE [LARGE SCALE GENOMIC DNA]</scope>
    <source>
        <strain evidence="5 6">Foug A</strain>
    </source>
</reference>
<keyword evidence="2" id="KW-0677">Repeat</keyword>
<dbReference type="SUPFAM" id="SSF50978">
    <property type="entry name" value="WD40 repeat-like"/>
    <property type="match status" value="2"/>
</dbReference>
<dbReference type="Pfam" id="PF12894">
    <property type="entry name" value="ANAPC4_WD40"/>
    <property type="match status" value="1"/>
</dbReference>
<dbReference type="GO" id="GO:0051015">
    <property type="term" value="F:actin filament binding"/>
    <property type="evidence" value="ECO:0007669"/>
    <property type="project" value="TreeGrafter"/>
</dbReference>
<proteinExistence type="predicted"/>
<evidence type="ECO:0000313" key="5">
    <source>
        <dbReference type="EMBL" id="KIM70569.1"/>
    </source>
</evidence>
<dbReference type="GO" id="GO:0030042">
    <property type="term" value="P:actin filament depolymerization"/>
    <property type="evidence" value="ECO:0007669"/>
    <property type="project" value="TreeGrafter"/>
</dbReference>
<dbReference type="OrthoDB" id="2306at2759"/>
<dbReference type="InParanoid" id="A0A0C3EQZ5"/>
<dbReference type="PROSITE" id="PS50082">
    <property type="entry name" value="WD_REPEATS_2"/>
    <property type="match status" value="3"/>
</dbReference>
<evidence type="ECO:0000256" key="3">
    <source>
        <dbReference type="PROSITE-ProRule" id="PRU00221"/>
    </source>
</evidence>
<feature type="repeat" description="WD" evidence="3">
    <location>
        <begin position="178"/>
        <end position="219"/>
    </location>
</feature>
<evidence type="ECO:0000256" key="1">
    <source>
        <dbReference type="ARBA" id="ARBA00022574"/>
    </source>
</evidence>
<sequence>MSFTRKVLYPCNPGTVRGASTKLSSHGDKVIYTNGRVVIDLGSSRSFSGHAQNTTVARFSHTGYYCASADVTGLVKIWDTIGEDQSVKYEYKVISGRINDLAWDGESKRIIAVGDGKERFAYPFMVDTGTSCGEVTGHSKVINTVSIRRQRPYCAVTGGDDGLIIFCQGTPYKYDKTIKTHTRFVQDVQYAPSGDLFASVGSDYKAFLYDGKTGDTLAEFIDDPHKGSIMACSWSADSKSFMTSSLDCTVKLWDVESKKASRTWTLGKGVPYQQVGCVWTSSDDLVSLSMSGDLNIFDKREGGPHPARVIQAPQKAITAAVRGPSDTFIAGTADGRVFSYNTVSQSVSCVEGEGHTNLVSGLSAGSDGVLYSSGFDDRVREISTNGGAFSFTQATFGACSQPKTLAIAADDTLFVVEINVIEAIRSNQRVFELKPKYSPSAIAVTRDIVAVGSEDNTVHVYAWDGKALTESYVLVGNKGPITAIALSSNGDYIAAGDSAGKIVLFSTTEKKKITDRWTNHTARIASLAFLSPSPTEPATHLASTSLDTSVCIYSVTNITLTPKYVAIRGAVPGGGCAVVWLECQEQGKGRLVSGGFDGCARIWEVVLP</sequence>
<dbReference type="InterPro" id="IPR015943">
    <property type="entry name" value="WD40/YVTN_repeat-like_dom_sf"/>
</dbReference>
<dbReference type="FunCoup" id="A0A0C3EQZ5">
    <property type="interactions" value="249"/>
</dbReference>
<keyword evidence="1 3" id="KW-0853">WD repeat</keyword>
<dbReference type="InterPro" id="IPR019775">
    <property type="entry name" value="WD40_repeat_CS"/>
</dbReference>
<dbReference type="PANTHER" id="PTHR19856:SF0">
    <property type="entry name" value="WD REPEAT-CONTAINING PROTEIN 1"/>
    <property type="match status" value="1"/>
</dbReference>
<organism evidence="5 6">
    <name type="scientific">Scleroderma citrinum Foug A</name>
    <dbReference type="NCBI Taxonomy" id="1036808"/>
    <lineage>
        <taxon>Eukaryota</taxon>
        <taxon>Fungi</taxon>
        <taxon>Dikarya</taxon>
        <taxon>Basidiomycota</taxon>
        <taxon>Agaricomycotina</taxon>
        <taxon>Agaricomycetes</taxon>
        <taxon>Agaricomycetidae</taxon>
        <taxon>Boletales</taxon>
        <taxon>Sclerodermatineae</taxon>
        <taxon>Sclerodermataceae</taxon>
        <taxon>Scleroderma</taxon>
    </lineage>
</organism>
<accession>A0A0C3EQZ5</accession>
<dbReference type="PROSITE" id="PS50294">
    <property type="entry name" value="WD_REPEATS_REGION"/>
    <property type="match status" value="1"/>
</dbReference>
<evidence type="ECO:0000256" key="2">
    <source>
        <dbReference type="ARBA" id="ARBA00022737"/>
    </source>
</evidence>
<protein>
    <recommendedName>
        <fullName evidence="4">Anaphase-promoting complex subunit 4-like WD40 domain-containing protein</fullName>
    </recommendedName>
</protein>
<dbReference type="InterPro" id="IPR024977">
    <property type="entry name" value="Apc4-like_WD40_dom"/>
</dbReference>
<dbReference type="PANTHER" id="PTHR19856">
    <property type="entry name" value="WD-REPEATCONTAINING PROTEIN WDR1"/>
    <property type="match status" value="1"/>
</dbReference>
<feature type="repeat" description="WD" evidence="3">
    <location>
        <begin position="222"/>
        <end position="263"/>
    </location>
</feature>
<dbReference type="EMBL" id="KN822004">
    <property type="protein sequence ID" value="KIM70569.1"/>
    <property type="molecule type" value="Genomic_DNA"/>
</dbReference>
<dbReference type="Pfam" id="PF00400">
    <property type="entry name" value="WD40"/>
    <property type="match status" value="3"/>
</dbReference>
<evidence type="ECO:0000259" key="4">
    <source>
        <dbReference type="Pfam" id="PF12894"/>
    </source>
</evidence>
<dbReference type="Gene3D" id="2.130.10.10">
    <property type="entry name" value="YVTN repeat-like/Quinoprotein amine dehydrogenase"/>
    <property type="match status" value="2"/>
</dbReference>